<dbReference type="Pfam" id="PF07992">
    <property type="entry name" value="Pyr_redox_2"/>
    <property type="match status" value="1"/>
</dbReference>
<evidence type="ECO:0000256" key="2">
    <source>
        <dbReference type="ARBA" id="ARBA00010790"/>
    </source>
</evidence>
<accession>A0ABN1BTA4</accession>
<dbReference type="PANTHER" id="PTHR42784:SF1">
    <property type="entry name" value="PYRANOSE 2-OXIDASE"/>
    <property type="match status" value="1"/>
</dbReference>
<feature type="domain" description="FAD/NAD(P)-binding" evidence="7">
    <location>
        <begin position="17"/>
        <end position="244"/>
    </location>
</feature>
<dbReference type="PANTHER" id="PTHR42784">
    <property type="entry name" value="PYRANOSE 2-OXIDASE"/>
    <property type="match status" value="1"/>
</dbReference>
<sequence length="560" mass="61695">MLLNANDLPDHARLAADICIVGAGAAGISMALELSDCGLDIVLLESGTKEPDPRTQALYQGTVEDPALHSPPDRYRQRQLGGSTAIWGGRCMPFDAIDFQARPYMAHSGWPIGLPDLAAFYPKANAWCEAGEFAYTIETAFDDTRRPMLEGFDERHFTTDTLERFSCPTDFGTRYLSRLRVSPDVRVVLGGSVTGLTMSDDGAEVRQVEVRTLAGKTCTVVASSVVLAVGGLEVVRLLLSTPGKSGRGVGNAHDVVGRFYMCHLAGTIGQLMLAPSRRGWHGYDVADDGTYCRRRLALRPEVQRSAGIGNFIARLHHPRITDPAHRTAILSLLFLARAFVPYEYAKRLHGDDKIPASHWLRHMLNVLAGLPSVIAFLWHWLRDRTLAARKFPSIIIHPRTQRYSIDFHAEQEPNPDSRVTLGTGVDELGMRRLHVDWRYTRQDVVTVQKALALLAQDVQESGVGVFDYDPQAVEAEMTRYGAYGGHHLGTARMGDDPLTSVVDRNCRVHEVRNLFIASAAVFPTSSQANPTLTVVALALRLVSHLRVLHTNARPPAGDMQ</sequence>
<evidence type="ECO:0000259" key="6">
    <source>
        <dbReference type="Pfam" id="PF05199"/>
    </source>
</evidence>
<gene>
    <name evidence="8" type="ORF">GCM10009097_22830</name>
</gene>
<protein>
    <submittedName>
        <fullName evidence="8">GMC family oxidoreductase</fullName>
    </submittedName>
</protein>
<dbReference type="RefSeq" id="WP_343927571.1">
    <property type="nucleotide sequence ID" value="NZ_BAAAEN010000007.1"/>
</dbReference>
<keyword evidence="3" id="KW-0285">Flavoprotein</keyword>
<comment type="similarity">
    <text evidence="2">Belongs to the GMC oxidoreductase family.</text>
</comment>
<feature type="domain" description="Glucose-methanol-choline oxidoreductase C-terminal" evidence="6">
    <location>
        <begin position="413"/>
        <end position="538"/>
    </location>
</feature>
<dbReference type="InterPro" id="IPR036188">
    <property type="entry name" value="FAD/NAD-bd_sf"/>
</dbReference>
<keyword evidence="5" id="KW-0560">Oxidoreductase</keyword>
<dbReference type="InterPro" id="IPR023753">
    <property type="entry name" value="FAD/NAD-binding_dom"/>
</dbReference>
<reference evidence="8 9" key="1">
    <citation type="journal article" date="2019" name="Int. J. Syst. Evol. Microbiol.">
        <title>The Global Catalogue of Microorganisms (GCM) 10K type strain sequencing project: providing services to taxonomists for standard genome sequencing and annotation.</title>
        <authorList>
            <consortium name="The Broad Institute Genomics Platform"/>
            <consortium name="The Broad Institute Genome Sequencing Center for Infectious Disease"/>
            <person name="Wu L."/>
            <person name="Ma J."/>
        </authorList>
    </citation>
    <scope>NUCLEOTIDE SEQUENCE [LARGE SCALE GENOMIC DNA]</scope>
    <source>
        <strain evidence="8 9">JCM 14330</strain>
    </source>
</reference>
<dbReference type="EMBL" id="BAAAEN010000007">
    <property type="protein sequence ID" value="GAA0505210.1"/>
    <property type="molecule type" value="Genomic_DNA"/>
</dbReference>
<dbReference type="Proteomes" id="UP001501706">
    <property type="component" value="Unassembled WGS sequence"/>
</dbReference>
<evidence type="ECO:0000313" key="8">
    <source>
        <dbReference type="EMBL" id="GAA0505210.1"/>
    </source>
</evidence>
<dbReference type="InterPro" id="IPR051473">
    <property type="entry name" value="P2Ox-like"/>
</dbReference>
<comment type="cofactor">
    <cofactor evidence="1">
        <name>FAD</name>
        <dbReference type="ChEBI" id="CHEBI:57692"/>
    </cofactor>
</comment>
<evidence type="ECO:0000256" key="3">
    <source>
        <dbReference type="ARBA" id="ARBA00022630"/>
    </source>
</evidence>
<dbReference type="InterPro" id="IPR007867">
    <property type="entry name" value="GMC_OxRtase_C"/>
</dbReference>
<dbReference type="Pfam" id="PF05199">
    <property type="entry name" value="GMC_oxred_C"/>
    <property type="match status" value="1"/>
</dbReference>
<proteinExistence type="inferred from homology"/>
<evidence type="ECO:0000313" key="9">
    <source>
        <dbReference type="Proteomes" id="UP001501706"/>
    </source>
</evidence>
<name>A0ABN1BTA4_9BURK</name>
<evidence type="ECO:0000256" key="5">
    <source>
        <dbReference type="ARBA" id="ARBA00023002"/>
    </source>
</evidence>
<comment type="caution">
    <text evidence="8">The sequence shown here is derived from an EMBL/GenBank/DDBJ whole genome shotgun (WGS) entry which is preliminary data.</text>
</comment>
<keyword evidence="9" id="KW-1185">Reference proteome</keyword>
<organism evidence="8 9">
    <name type="scientific">Pigmentiphaga daeguensis</name>
    <dbReference type="NCBI Taxonomy" id="414049"/>
    <lineage>
        <taxon>Bacteria</taxon>
        <taxon>Pseudomonadati</taxon>
        <taxon>Pseudomonadota</taxon>
        <taxon>Betaproteobacteria</taxon>
        <taxon>Burkholderiales</taxon>
        <taxon>Alcaligenaceae</taxon>
        <taxon>Pigmentiphaga</taxon>
    </lineage>
</organism>
<evidence type="ECO:0000256" key="1">
    <source>
        <dbReference type="ARBA" id="ARBA00001974"/>
    </source>
</evidence>
<dbReference type="SUPFAM" id="SSF51905">
    <property type="entry name" value="FAD/NAD(P)-binding domain"/>
    <property type="match status" value="1"/>
</dbReference>
<keyword evidence="4" id="KW-0274">FAD</keyword>
<dbReference type="Gene3D" id="3.50.50.60">
    <property type="entry name" value="FAD/NAD(P)-binding domain"/>
    <property type="match status" value="2"/>
</dbReference>
<evidence type="ECO:0000256" key="4">
    <source>
        <dbReference type="ARBA" id="ARBA00022827"/>
    </source>
</evidence>
<evidence type="ECO:0000259" key="7">
    <source>
        <dbReference type="Pfam" id="PF07992"/>
    </source>
</evidence>